<dbReference type="Proteomes" id="UP001306592">
    <property type="component" value="Unassembled WGS sequence"/>
</dbReference>
<evidence type="ECO:0000313" key="1">
    <source>
        <dbReference type="EMBL" id="MEI2683348.1"/>
    </source>
</evidence>
<keyword evidence="1" id="KW-0326">Glycosidase</keyword>
<dbReference type="RefSeq" id="WP_048917893.1">
    <property type="nucleotide sequence ID" value="NZ_CAKKMT010000007.1"/>
</dbReference>
<name>A0ABU8DK88_ERWAP</name>
<dbReference type="InterPro" id="IPR005019">
    <property type="entry name" value="Adenine_glyco"/>
</dbReference>
<keyword evidence="2" id="KW-1185">Reference proteome</keyword>
<comment type="caution">
    <text evidence="1">The sequence shown here is derived from an EMBL/GenBank/DDBJ whole genome shotgun (WGS) entry which is preliminary data.</text>
</comment>
<gene>
    <name evidence="1" type="primary">tag</name>
    <name evidence="1" type="ORF">V8N49_17000</name>
</gene>
<dbReference type="PANTHER" id="PTHR30037:SF4">
    <property type="entry name" value="DNA-3-METHYLADENINE GLYCOSYLASE I"/>
    <property type="match status" value="1"/>
</dbReference>
<reference evidence="1 2" key="1">
    <citation type="submission" date="2024-02" db="EMBL/GenBank/DDBJ databases">
        <title>First report Erwinia aphidicola in onion in Chile.</title>
        <authorList>
            <person name="Valenzuela M."/>
            <person name="Pena M."/>
            <person name="Dutta B."/>
        </authorList>
    </citation>
    <scope>NUCLEOTIDE SEQUENCE [LARGE SCALE GENOMIC DNA]</scope>
    <source>
        <strain evidence="1 2">QCJ3A</strain>
    </source>
</reference>
<dbReference type="InterPro" id="IPR004597">
    <property type="entry name" value="Tag"/>
</dbReference>
<dbReference type="GeneID" id="89474737"/>
<protein>
    <submittedName>
        <fullName evidence="1">DNA-3-methyladenine glycosylase I</fullName>
        <ecNumber evidence="1">3.2.2.20</ecNumber>
    </submittedName>
</protein>
<dbReference type="Pfam" id="PF03352">
    <property type="entry name" value="Adenine_glyco"/>
    <property type="match status" value="1"/>
</dbReference>
<evidence type="ECO:0000313" key="2">
    <source>
        <dbReference type="Proteomes" id="UP001306592"/>
    </source>
</evidence>
<dbReference type="Gene3D" id="1.10.340.30">
    <property type="entry name" value="Hypothetical protein, domain 2"/>
    <property type="match status" value="1"/>
</dbReference>
<dbReference type="GO" id="GO:0008725">
    <property type="term" value="F:DNA-3-methyladenine glycosylase activity"/>
    <property type="evidence" value="ECO:0007669"/>
    <property type="project" value="UniProtKB-EC"/>
</dbReference>
<dbReference type="InterPro" id="IPR052891">
    <property type="entry name" value="DNA-3mA_glycosylase"/>
</dbReference>
<dbReference type="NCBIfam" id="TIGR00624">
    <property type="entry name" value="tag"/>
    <property type="match status" value="1"/>
</dbReference>
<sequence length="193" mass="22318">MQRCGWVSEDPLYIAYHDSEWGVPLTQTRELFEMICLEGQVAGLSWFTVLKKRENYRRLFHHFDVERVAQMDEDDIERLMQESGIIRHRGKINAIIANARAVLAMEANGEPFNTFIWNFVEHQPQITRFSDYRSAPTTSPTSDAMSKALKKRGFKFVGTTTCYSFMQACGLINEHMTDCFCHPDHKKSPCVTN</sequence>
<dbReference type="InterPro" id="IPR011257">
    <property type="entry name" value="DNA_glycosylase"/>
</dbReference>
<dbReference type="EMBL" id="JBANEI010000013">
    <property type="protein sequence ID" value="MEI2683348.1"/>
    <property type="molecule type" value="Genomic_DNA"/>
</dbReference>
<organism evidence="1 2">
    <name type="scientific">Erwinia aphidicola</name>
    <dbReference type="NCBI Taxonomy" id="68334"/>
    <lineage>
        <taxon>Bacteria</taxon>
        <taxon>Pseudomonadati</taxon>
        <taxon>Pseudomonadota</taxon>
        <taxon>Gammaproteobacteria</taxon>
        <taxon>Enterobacterales</taxon>
        <taxon>Erwiniaceae</taxon>
        <taxon>Erwinia</taxon>
    </lineage>
</organism>
<proteinExistence type="predicted"/>
<keyword evidence="1" id="KW-0378">Hydrolase</keyword>
<dbReference type="PANTHER" id="PTHR30037">
    <property type="entry name" value="DNA-3-METHYLADENINE GLYCOSYLASE 1"/>
    <property type="match status" value="1"/>
</dbReference>
<accession>A0ABU8DK88</accession>
<dbReference type="SUPFAM" id="SSF48150">
    <property type="entry name" value="DNA-glycosylase"/>
    <property type="match status" value="1"/>
</dbReference>
<dbReference type="EC" id="3.2.2.20" evidence="1"/>